<dbReference type="SUPFAM" id="SSF51735">
    <property type="entry name" value="NAD(P)-binding Rossmann-fold domains"/>
    <property type="match status" value="1"/>
</dbReference>
<evidence type="ECO:0000256" key="7">
    <source>
        <dbReference type="ARBA" id="ARBA00049442"/>
    </source>
</evidence>
<dbReference type="GO" id="GO:0019632">
    <property type="term" value="P:shikimate metabolic process"/>
    <property type="evidence" value="ECO:0007669"/>
    <property type="project" value="InterPro"/>
</dbReference>
<dbReference type="Gene3D" id="3.40.50.720">
    <property type="entry name" value="NAD(P)-binding Rossmann-like Domain"/>
    <property type="match status" value="1"/>
</dbReference>
<dbReference type="UniPathway" id="UPA00053">
    <property type="reaction ID" value="UER00087"/>
</dbReference>
<feature type="binding site" evidence="8">
    <location>
        <begin position="130"/>
        <end position="134"/>
    </location>
    <ligand>
        <name>NADP(+)</name>
        <dbReference type="ChEBI" id="CHEBI:58349"/>
    </ligand>
</feature>
<dbReference type="Pfam" id="PF08501">
    <property type="entry name" value="Shikimate_dh_N"/>
    <property type="match status" value="1"/>
</dbReference>
<keyword evidence="13" id="KW-1185">Reference proteome</keyword>
<feature type="binding site" evidence="8">
    <location>
        <position position="82"/>
    </location>
    <ligand>
        <name>NADP(+)</name>
        <dbReference type="ChEBI" id="CHEBI:58349"/>
    </ligand>
</feature>
<evidence type="ECO:0000313" key="13">
    <source>
        <dbReference type="Proteomes" id="UP000286974"/>
    </source>
</evidence>
<dbReference type="GO" id="GO:0009423">
    <property type="term" value="P:chorismate biosynthetic process"/>
    <property type="evidence" value="ECO:0007669"/>
    <property type="project" value="UniProtKB-UniRule"/>
</dbReference>
<feature type="binding site" evidence="8">
    <location>
        <begin position="19"/>
        <end position="21"/>
    </location>
    <ligand>
        <name>shikimate</name>
        <dbReference type="ChEBI" id="CHEBI:36208"/>
    </ligand>
</feature>
<comment type="subunit">
    <text evidence="8">Homodimer.</text>
</comment>
<comment type="catalytic activity">
    <reaction evidence="7 8">
        <text>shikimate + NADP(+) = 3-dehydroshikimate + NADPH + H(+)</text>
        <dbReference type="Rhea" id="RHEA:17737"/>
        <dbReference type="ChEBI" id="CHEBI:15378"/>
        <dbReference type="ChEBI" id="CHEBI:16630"/>
        <dbReference type="ChEBI" id="CHEBI:36208"/>
        <dbReference type="ChEBI" id="CHEBI:57783"/>
        <dbReference type="ChEBI" id="CHEBI:58349"/>
        <dbReference type="EC" id="1.1.1.25"/>
    </reaction>
</comment>
<dbReference type="RefSeq" id="WP_125008693.1">
    <property type="nucleotide sequence ID" value="NZ_BEXA01000005.1"/>
</dbReference>
<comment type="caution">
    <text evidence="12">The sequence shown here is derived from an EMBL/GenBank/DDBJ whole genome shotgun (WGS) entry which is preliminary data.</text>
</comment>
<dbReference type="InterPro" id="IPR013708">
    <property type="entry name" value="Shikimate_DH-bd_N"/>
</dbReference>
<comment type="similarity">
    <text evidence="8">Belongs to the shikimate dehydrogenase family.</text>
</comment>
<dbReference type="Pfam" id="PF18317">
    <property type="entry name" value="SDH_C"/>
    <property type="match status" value="1"/>
</dbReference>
<dbReference type="EC" id="1.1.1.25" evidence="2 8"/>
<evidence type="ECO:0000259" key="10">
    <source>
        <dbReference type="Pfam" id="PF08501"/>
    </source>
</evidence>
<reference evidence="12 13" key="1">
    <citation type="submission" date="2017-11" db="EMBL/GenBank/DDBJ databases">
        <title>Draft Genome Sequence of Lactobacillus curieae NBRC 111893 isolated from Koso, a Japanese sugar-Vegetable Fermented Beverage.</title>
        <authorList>
            <person name="Chiou T.Y."/>
            <person name="Oshima K."/>
            <person name="Suda W."/>
            <person name="Hattori M."/>
            <person name="Takahashi T."/>
        </authorList>
    </citation>
    <scope>NUCLEOTIDE SEQUENCE [LARGE SCALE GENOMIC DNA]</scope>
    <source>
        <strain evidence="12 13">NBRC111893</strain>
    </source>
</reference>
<dbReference type="PANTHER" id="PTHR21089">
    <property type="entry name" value="SHIKIMATE DEHYDROGENASE"/>
    <property type="match status" value="1"/>
</dbReference>
<dbReference type="GO" id="GO:0009073">
    <property type="term" value="P:aromatic amino acid family biosynthetic process"/>
    <property type="evidence" value="ECO:0007669"/>
    <property type="project" value="UniProtKB-KW"/>
</dbReference>
<protein>
    <recommendedName>
        <fullName evidence="2 8">Shikimate dehydrogenase (NADP(+))</fullName>
        <shortName evidence="8">SDH</shortName>
        <ecNumber evidence="2 8">1.1.1.25</ecNumber>
    </recommendedName>
</protein>
<dbReference type="NCBIfam" id="NF001314">
    <property type="entry name" value="PRK00258.2-2"/>
    <property type="match status" value="1"/>
</dbReference>
<feature type="binding site" evidence="8">
    <location>
        <position position="258"/>
    </location>
    <ligand>
        <name>shikimate</name>
        <dbReference type="ChEBI" id="CHEBI:36208"/>
    </ligand>
</feature>
<feature type="binding site" evidence="8">
    <location>
        <position position="228"/>
    </location>
    <ligand>
        <name>NADP(+)</name>
        <dbReference type="ChEBI" id="CHEBI:58349"/>
    </ligand>
</feature>
<evidence type="ECO:0000259" key="9">
    <source>
        <dbReference type="Pfam" id="PF01488"/>
    </source>
</evidence>
<evidence type="ECO:0000256" key="3">
    <source>
        <dbReference type="ARBA" id="ARBA00022605"/>
    </source>
</evidence>
<evidence type="ECO:0000313" key="12">
    <source>
        <dbReference type="EMBL" id="GAY73940.1"/>
    </source>
</evidence>
<dbReference type="NCBIfam" id="TIGR00507">
    <property type="entry name" value="aroE"/>
    <property type="match status" value="1"/>
</dbReference>
<dbReference type="OrthoDB" id="9792692at2"/>
<dbReference type="NCBIfam" id="NF001319">
    <property type="entry name" value="PRK00258.3-3"/>
    <property type="match status" value="1"/>
</dbReference>
<feature type="binding site" evidence="8">
    <location>
        <position position="106"/>
    </location>
    <ligand>
        <name>shikimate</name>
        <dbReference type="ChEBI" id="CHEBI:36208"/>
    </ligand>
</feature>
<keyword evidence="6 8" id="KW-0057">Aromatic amino acid biosynthesis</keyword>
<feature type="binding site" evidence="8">
    <location>
        <position position="66"/>
    </location>
    <ligand>
        <name>shikimate</name>
        <dbReference type="ChEBI" id="CHEBI:36208"/>
    </ligand>
</feature>
<dbReference type="Pfam" id="PF01488">
    <property type="entry name" value="Shikimate_DH"/>
    <property type="match status" value="1"/>
</dbReference>
<dbReference type="InterPro" id="IPR011342">
    <property type="entry name" value="Shikimate_DH"/>
</dbReference>
<comment type="pathway">
    <text evidence="1 8">Metabolic intermediate biosynthesis; chorismate biosynthesis; chorismate from D-erythrose 4-phosphate and phosphoenolpyruvate: step 4/7.</text>
</comment>
<gene>
    <name evidence="8" type="primary">aroE</name>
    <name evidence="12" type="ORF">NBRC111893_2086</name>
</gene>
<dbReference type="CDD" id="cd01065">
    <property type="entry name" value="NAD_bind_Shikimate_DH"/>
    <property type="match status" value="1"/>
</dbReference>
<dbReference type="GO" id="GO:0004764">
    <property type="term" value="F:shikimate 3-dehydrogenase (NADP+) activity"/>
    <property type="evidence" value="ECO:0007669"/>
    <property type="project" value="UniProtKB-UniRule"/>
</dbReference>
<evidence type="ECO:0000256" key="4">
    <source>
        <dbReference type="ARBA" id="ARBA00022857"/>
    </source>
</evidence>
<feature type="binding site" evidence="8">
    <location>
        <position position="91"/>
    </location>
    <ligand>
        <name>shikimate</name>
        <dbReference type="ChEBI" id="CHEBI:36208"/>
    </ligand>
</feature>
<feature type="binding site" evidence="8">
    <location>
        <position position="251"/>
    </location>
    <ligand>
        <name>NADP(+)</name>
        <dbReference type="ChEBI" id="CHEBI:58349"/>
    </ligand>
</feature>
<evidence type="ECO:0000256" key="2">
    <source>
        <dbReference type="ARBA" id="ARBA00012962"/>
    </source>
</evidence>
<comment type="caution">
    <text evidence="8">Lacks conserved residue(s) required for the propagation of feature annotation.</text>
</comment>
<dbReference type="InterPro" id="IPR022893">
    <property type="entry name" value="Shikimate_DH_fam"/>
</dbReference>
<keyword evidence="3 8" id="KW-0028">Amino-acid biosynthesis</keyword>
<dbReference type="GO" id="GO:0008652">
    <property type="term" value="P:amino acid biosynthetic process"/>
    <property type="evidence" value="ECO:0007669"/>
    <property type="project" value="UniProtKB-KW"/>
</dbReference>
<feature type="binding site" evidence="8">
    <location>
        <position position="230"/>
    </location>
    <ligand>
        <name>shikimate</name>
        <dbReference type="ChEBI" id="CHEBI:36208"/>
    </ligand>
</feature>
<accession>A0A401FNI2</accession>
<dbReference type="AlphaFoldDB" id="A0A401FNI2"/>
<name>A0A401FNI2_9LACO</name>
<proteinExistence type="inferred from homology"/>
<feature type="domain" description="SDH C-terminal" evidence="11">
    <location>
        <begin position="251"/>
        <end position="281"/>
    </location>
</feature>
<evidence type="ECO:0000256" key="1">
    <source>
        <dbReference type="ARBA" id="ARBA00004871"/>
    </source>
</evidence>
<keyword evidence="4 8" id="KW-0521">NADP</keyword>
<evidence type="ECO:0000256" key="5">
    <source>
        <dbReference type="ARBA" id="ARBA00023002"/>
    </source>
</evidence>
<organism evidence="12 13">
    <name type="scientific">Lentilactobacillus kosonis</name>
    <dbReference type="NCBI Taxonomy" id="2810561"/>
    <lineage>
        <taxon>Bacteria</taxon>
        <taxon>Bacillati</taxon>
        <taxon>Bacillota</taxon>
        <taxon>Bacilli</taxon>
        <taxon>Lactobacillales</taxon>
        <taxon>Lactobacillaceae</taxon>
        <taxon>Lentilactobacillus</taxon>
    </lineage>
</organism>
<sequence length="289" mass="31280">MVDANTKLYGLIAHPAHHSMSPLIHNTAFNELQINSIYMAFDVAEQTIKPVLDSMRLMKIGGVNLSMPFKRSVVPYLDSLSDSASQLGAVNTIVNEQGQLKGYNTDGQGFINALTNQGISAKGKQVLVLGAGGAARAIILALINAGVRHVTVVKRNNSTFEDTKQELQSWGSQVKVISFANHDLLIKLMRTAEIIVNGTSIGMAGSRELPLTNTELSELHTGQVVFDAIYFPLITPLLEIANQHGCITMNGTGMLVFQAAAAFKLWTGTAMPVELIMSAVKEEIFQRSK</sequence>
<dbReference type="EMBL" id="BEXA01000005">
    <property type="protein sequence ID" value="GAY73940.1"/>
    <property type="molecule type" value="Genomic_DNA"/>
</dbReference>
<dbReference type="GO" id="GO:0050661">
    <property type="term" value="F:NADP binding"/>
    <property type="evidence" value="ECO:0007669"/>
    <property type="project" value="InterPro"/>
</dbReference>
<dbReference type="InterPro" id="IPR046346">
    <property type="entry name" value="Aminoacid_DH-like_N_sf"/>
</dbReference>
<dbReference type="InterPro" id="IPR036291">
    <property type="entry name" value="NAD(P)-bd_dom_sf"/>
</dbReference>
<dbReference type="HAMAP" id="MF_00222">
    <property type="entry name" value="Shikimate_DH_AroE"/>
    <property type="match status" value="1"/>
</dbReference>
<dbReference type="InterPro" id="IPR006151">
    <property type="entry name" value="Shikm_DH/Glu-tRNA_Rdtase"/>
</dbReference>
<dbReference type="SUPFAM" id="SSF53223">
    <property type="entry name" value="Aminoacid dehydrogenase-like, N-terminal domain"/>
    <property type="match status" value="1"/>
</dbReference>
<feature type="domain" description="Shikimate dehydrogenase substrate binding N-terminal" evidence="10">
    <location>
        <begin position="11"/>
        <end position="93"/>
    </location>
</feature>
<dbReference type="Gene3D" id="3.40.50.10860">
    <property type="entry name" value="Leucine Dehydrogenase, chain A, domain 1"/>
    <property type="match status" value="1"/>
</dbReference>
<dbReference type="InterPro" id="IPR041121">
    <property type="entry name" value="SDH_C"/>
</dbReference>
<dbReference type="Proteomes" id="UP000286974">
    <property type="component" value="Unassembled WGS sequence"/>
</dbReference>
<dbReference type="PANTHER" id="PTHR21089:SF1">
    <property type="entry name" value="BIFUNCTIONAL 3-DEHYDROQUINATE DEHYDRATASE_SHIKIMATE DEHYDROGENASE, CHLOROPLASTIC"/>
    <property type="match status" value="1"/>
</dbReference>
<feature type="active site" description="Proton acceptor" evidence="8">
    <location>
        <position position="70"/>
    </location>
</feature>
<feature type="domain" description="Quinate/shikimate 5-dehydrogenase/glutamyl-tRNA reductase" evidence="9">
    <location>
        <begin position="120"/>
        <end position="200"/>
    </location>
</feature>
<evidence type="ECO:0000256" key="6">
    <source>
        <dbReference type="ARBA" id="ARBA00023141"/>
    </source>
</evidence>
<evidence type="ECO:0000259" key="11">
    <source>
        <dbReference type="Pfam" id="PF18317"/>
    </source>
</evidence>
<keyword evidence="5 8" id="KW-0560">Oxidoreductase</keyword>
<evidence type="ECO:0000256" key="8">
    <source>
        <dbReference type="HAMAP-Rule" id="MF_00222"/>
    </source>
</evidence>
<comment type="function">
    <text evidence="8">Involved in the biosynthesis of the chorismate, which leads to the biosynthesis of aromatic amino acids. Catalyzes the reversible NADPH linked reduction of 3-dehydroshikimate (DHSA) to yield shikimate (SA).</text>
</comment>